<sequence length="410" mass="44089">MSNSVDELPAHDTKHEQQSSEQDPESNISVTSKPEDSAPTPATAAFDPHAFPESGTQAWLTVAGAAAFLFVSFGWINSIGIFQEYYQDSLLKDYTPSQIAWISSLMLLFMFIGGILVGKVFDESGAAYLLAFGSSLHVIGTILTSVSTRYIQILLCQGVVSALGCCMLLFPAVACVSTWFRAKRGAALGLVMGASSLGGVIFPAMVTQLIPQVRFGWTLRICALLILLLTVFGNFTVKSRFPPSRKPVEFLAYVRPFREPTFLFLSLGIFFFWWGMFIPINFIVSNAIQRGVRVRLARYLVPIMNATGIIGRTVPNALADKLGHYNVMITFASLTSVLVLGVLMPTHDEGALIAFAALFGISSGAVIGLAPVLCAVVSPIQEIGSRTGAAYFLAGFAALTGTTQLEASSL</sequence>
<keyword evidence="6 8" id="KW-0472">Membrane</keyword>
<evidence type="ECO:0000313" key="11">
    <source>
        <dbReference type="Proteomes" id="UP000235786"/>
    </source>
</evidence>
<dbReference type="PROSITE" id="PS50850">
    <property type="entry name" value="MFS"/>
    <property type="match status" value="1"/>
</dbReference>
<feature type="region of interest" description="Disordered" evidence="7">
    <location>
        <begin position="1"/>
        <end position="47"/>
    </location>
</feature>
<evidence type="ECO:0000256" key="5">
    <source>
        <dbReference type="ARBA" id="ARBA00022989"/>
    </source>
</evidence>
<evidence type="ECO:0000256" key="3">
    <source>
        <dbReference type="ARBA" id="ARBA00022448"/>
    </source>
</evidence>
<gene>
    <name evidence="10" type="ORF">L207DRAFT_559370</name>
</gene>
<feature type="transmembrane region" description="Helical" evidence="8">
    <location>
        <begin position="158"/>
        <end position="180"/>
    </location>
</feature>
<dbReference type="InterPro" id="IPR011701">
    <property type="entry name" value="MFS"/>
</dbReference>
<keyword evidence="4 8" id="KW-0812">Transmembrane</keyword>
<feature type="transmembrane region" description="Helical" evidence="8">
    <location>
        <begin position="127"/>
        <end position="146"/>
    </location>
</feature>
<evidence type="ECO:0000256" key="1">
    <source>
        <dbReference type="ARBA" id="ARBA00004141"/>
    </source>
</evidence>
<dbReference type="GO" id="GO:0022857">
    <property type="term" value="F:transmembrane transporter activity"/>
    <property type="evidence" value="ECO:0007669"/>
    <property type="project" value="InterPro"/>
</dbReference>
<feature type="transmembrane region" description="Helical" evidence="8">
    <location>
        <begin position="217"/>
        <end position="237"/>
    </location>
</feature>
<feature type="transmembrane region" description="Helical" evidence="8">
    <location>
        <begin position="99"/>
        <end position="121"/>
    </location>
</feature>
<comment type="subcellular location">
    <subcellularLocation>
        <location evidence="1">Membrane</location>
        <topology evidence="1">Multi-pass membrane protein</topology>
    </subcellularLocation>
</comment>
<dbReference type="EMBL" id="KZ613971">
    <property type="protein sequence ID" value="PMD29849.1"/>
    <property type="molecule type" value="Genomic_DNA"/>
</dbReference>
<evidence type="ECO:0000256" key="6">
    <source>
        <dbReference type="ARBA" id="ARBA00023136"/>
    </source>
</evidence>
<evidence type="ECO:0000256" key="2">
    <source>
        <dbReference type="ARBA" id="ARBA00006727"/>
    </source>
</evidence>
<keyword evidence="5 8" id="KW-1133">Transmembrane helix</keyword>
<evidence type="ECO:0000259" key="9">
    <source>
        <dbReference type="PROSITE" id="PS50850"/>
    </source>
</evidence>
<dbReference type="PANTHER" id="PTHR11360">
    <property type="entry name" value="MONOCARBOXYLATE TRANSPORTER"/>
    <property type="match status" value="1"/>
</dbReference>
<proteinExistence type="inferred from homology"/>
<reference evidence="10 11" key="1">
    <citation type="submission" date="2016-04" db="EMBL/GenBank/DDBJ databases">
        <title>A degradative enzymes factory behind the ericoid mycorrhizal symbiosis.</title>
        <authorList>
            <consortium name="DOE Joint Genome Institute"/>
            <person name="Martino E."/>
            <person name="Morin E."/>
            <person name="Grelet G."/>
            <person name="Kuo A."/>
            <person name="Kohler A."/>
            <person name="Daghino S."/>
            <person name="Barry K."/>
            <person name="Choi C."/>
            <person name="Cichocki N."/>
            <person name="Clum A."/>
            <person name="Copeland A."/>
            <person name="Hainaut M."/>
            <person name="Haridas S."/>
            <person name="Labutti K."/>
            <person name="Lindquist E."/>
            <person name="Lipzen A."/>
            <person name="Khouja H.-R."/>
            <person name="Murat C."/>
            <person name="Ohm R."/>
            <person name="Olson A."/>
            <person name="Spatafora J."/>
            <person name="Veneault-Fourrey C."/>
            <person name="Henrissat B."/>
            <person name="Grigoriev I."/>
            <person name="Martin F."/>
            <person name="Perotto S."/>
        </authorList>
    </citation>
    <scope>NUCLEOTIDE SEQUENCE [LARGE SCALE GENOMIC DNA]</scope>
    <source>
        <strain evidence="10 11">F</strain>
    </source>
</reference>
<dbReference type="Gene3D" id="1.20.1250.20">
    <property type="entry name" value="MFS general substrate transporter like domains"/>
    <property type="match status" value="1"/>
</dbReference>
<name>A0A2J6QUA6_HYAVF</name>
<dbReference type="Pfam" id="PF07690">
    <property type="entry name" value="MFS_1"/>
    <property type="match status" value="1"/>
</dbReference>
<dbReference type="OrthoDB" id="5667at2759"/>
<keyword evidence="3" id="KW-0813">Transport</keyword>
<dbReference type="PANTHER" id="PTHR11360:SF224">
    <property type="entry name" value="MAJOR FACILITATOR SUPERFAMILY (MFS) PROFILE DOMAIN-CONTAINING PROTEIN-RELATED"/>
    <property type="match status" value="1"/>
</dbReference>
<evidence type="ECO:0000313" key="10">
    <source>
        <dbReference type="EMBL" id="PMD29849.1"/>
    </source>
</evidence>
<dbReference type="InterPro" id="IPR036259">
    <property type="entry name" value="MFS_trans_sf"/>
</dbReference>
<dbReference type="InterPro" id="IPR020846">
    <property type="entry name" value="MFS_dom"/>
</dbReference>
<feature type="compositionally biased region" description="Basic and acidic residues" evidence="7">
    <location>
        <begin position="8"/>
        <end position="18"/>
    </location>
</feature>
<dbReference type="SUPFAM" id="SSF103473">
    <property type="entry name" value="MFS general substrate transporter"/>
    <property type="match status" value="1"/>
</dbReference>
<protein>
    <submittedName>
        <fullName evidence="10">MFS general substrate transporter</fullName>
    </submittedName>
</protein>
<dbReference type="Proteomes" id="UP000235786">
    <property type="component" value="Unassembled WGS sequence"/>
</dbReference>
<keyword evidence="11" id="KW-1185">Reference proteome</keyword>
<feature type="transmembrane region" description="Helical" evidence="8">
    <location>
        <begin position="262"/>
        <end position="284"/>
    </location>
</feature>
<feature type="transmembrane region" description="Helical" evidence="8">
    <location>
        <begin position="351"/>
        <end position="373"/>
    </location>
</feature>
<evidence type="ECO:0000256" key="4">
    <source>
        <dbReference type="ARBA" id="ARBA00022692"/>
    </source>
</evidence>
<comment type="similarity">
    <text evidence="2">Belongs to the major facilitator superfamily. Monocarboxylate porter (TC 2.A.1.13) family.</text>
</comment>
<feature type="transmembrane region" description="Helical" evidence="8">
    <location>
        <begin position="325"/>
        <end position="344"/>
    </location>
</feature>
<feature type="domain" description="Major facilitator superfamily (MFS) profile" evidence="9">
    <location>
        <begin position="58"/>
        <end position="410"/>
    </location>
</feature>
<dbReference type="InterPro" id="IPR050327">
    <property type="entry name" value="Proton-linked_MCT"/>
</dbReference>
<feature type="transmembrane region" description="Helical" evidence="8">
    <location>
        <begin position="186"/>
        <end position="205"/>
    </location>
</feature>
<evidence type="ECO:0000256" key="8">
    <source>
        <dbReference type="SAM" id="Phobius"/>
    </source>
</evidence>
<evidence type="ECO:0000256" key="7">
    <source>
        <dbReference type="SAM" id="MobiDB-lite"/>
    </source>
</evidence>
<organism evidence="10 11">
    <name type="scientific">Hyaloscypha variabilis (strain UAMH 11265 / GT02V1 / F)</name>
    <name type="common">Meliniomyces variabilis</name>
    <dbReference type="NCBI Taxonomy" id="1149755"/>
    <lineage>
        <taxon>Eukaryota</taxon>
        <taxon>Fungi</taxon>
        <taxon>Dikarya</taxon>
        <taxon>Ascomycota</taxon>
        <taxon>Pezizomycotina</taxon>
        <taxon>Leotiomycetes</taxon>
        <taxon>Helotiales</taxon>
        <taxon>Hyaloscyphaceae</taxon>
        <taxon>Hyaloscypha</taxon>
        <taxon>Hyaloscypha variabilis</taxon>
    </lineage>
</organism>
<accession>A0A2J6QUA6</accession>
<dbReference type="AlphaFoldDB" id="A0A2J6QUA6"/>
<feature type="transmembrane region" description="Helical" evidence="8">
    <location>
        <begin position="58"/>
        <end position="78"/>
    </location>
</feature>
<feature type="compositionally biased region" description="Polar residues" evidence="7">
    <location>
        <begin position="19"/>
        <end position="32"/>
    </location>
</feature>
<dbReference type="GO" id="GO:0016020">
    <property type="term" value="C:membrane"/>
    <property type="evidence" value="ECO:0007669"/>
    <property type="project" value="UniProtKB-SubCell"/>
</dbReference>